<dbReference type="STRING" id="1505907.TEU_04400"/>
<dbReference type="Proteomes" id="UP000029980">
    <property type="component" value="Chromosome"/>
</dbReference>
<dbReference type="RefSeq" id="WP_050002618.1">
    <property type="nucleotide sequence ID" value="NZ_CP008887.1"/>
</dbReference>
<protein>
    <submittedName>
        <fullName evidence="1">Uncharacterized protein</fullName>
    </submittedName>
</protein>
<dbReference type="EMBL" id="CP008887">
    <property type="protein sequence ID" value="AIU69638.1"/>
    <property type="molecule type" value="Genomic_DNA"/>
</dbReference>
<organism evidence="1 2">
    <name type="scientific">Thermococcus eurythermalis</name>
    <dbReference type="NCBI Taxonomy" id="1505907"/>
    <lineage>
        <taxon>Archaea</taxon>
        <taxon>Methanobacteriati</taxon>
        <taxon>Methanobacteriota</taxon>
        <taxon>Thermococci</taxon>
        <taxon>Thermococcales</taxon>
        <taxon>Thermococcaceae</taxon>
        <taxon>Thermococcus</taxon>
    </lineage>
</organism>
<accession>A0A097QT51</accession>
<dbReference type="HOGENOM" id="CLU_2490619_0_0_2"/>
<evidence type="ECO:0000313" key="1">
    <source>
        <dbReference type="EMBL" id="AIU69638.1"/>
    </source>
</evidence>
<sequence length="83" mass="9741">MAGELMDMLKRKYNFLSIMLESVDRAMEELENGENPEEIYNTLVTFLGEFPTRRMLQGIADEKNMNIRVRTREDAIRVIKALM</sequence>
<keyword evidence="2" id="KW-1185">Reference proteome</keyword>
<dbReference type="AlphaFoldDB" id="A0A097QT51"/>
<proteinExistence type="predicted"/>
<dbReference type="KEGG" id="teu:TEU_04400"/>
<dbReference type="GeneID" id="25152676"/>
<gene>
    <name evidence="1" type="ORF">TEU_04400</name>
</gene>
<name>A0A097QT51_9EURY</name>
<evidence type="ECO:0000313" key="2">
    <source>
        <dbReference type="Proteomes" id="UP000029980"/>
    </source>
</evidence>
<reference evidence="1 2" key="1">
    <citation type="journal article" date="2015" name="Int. J. Syst. Evol. Microbiol.">
        <title>Thermococcus eurythermalis sp. nov., a conditional piezophilic hyperthermophilic archaeon with a wide temperature range isolated from an oil-immersed chimney in the Guaymas Basin.</title>
        <authorList>
            <person name="Zhao W."/>
            <person name="Zeng X."/>
            <person name="Xiao X."/>
        </authorList>
    </citation>
    <scope>NUCLEOTIDE SEQUENCE [LARGE SCALE GENOMIC DNA]</scope>
    <source>
        <strain evidence="1 2">A501</strain>
    </source>
</reference>